<keyword evidence="2" id="KW-1185">Reference proteome</keyword>
<protein>
    <submittedName>
        <fullName evidence="1">Uncharacterized protein</fullName>
    </submittedName>
</protein>
<dbReference type="Ensembl" id="ENSPCLT00000011433.1">
    <property type="protein sequence ID" value="ENSPCLP00000008400.1"/>
    <property type="gene ID" value="ENSPCLG00000006969.1"/>
</dbReference>
<reference evidence="1" key="2">
    <citation type="submission" date="2025-09" db="UniProtKB">
        <authorList>
            <consortium name="Ensembl"/>
        </authorList>
    </citation>
    <scope>IDENTIFICATION</scope>
</reference>
<evidence type="ECO:0000313" key="1">
    <source>
        <dbReference type="Ensembl" id="ENSPCLP00000008400.1"/>
    </source>
</evidence>
<proteinExistence type="predicted"/>
<dbReference type="AlphaFoldDB" id="A0A669PLV5"/>
<accession>A0A669PLV5</accession>
<reference evidence="1" key="1">
    <citation type="submission" date="2025-08" db="UniProtKB">
        <authorList>
            <consortium name="Ensembl"/>
        </authorList>
    </citation>
    <scope>IDENTIFICATION</scope>
</reference>
<name>A0A669PLV5_PHACC</name>
<sequence length="50" mass="5573">LSLPARSLYGLIMPKKLQQKNLASNKLSVFADDSDDERLNPTLISSQPQM</sequence>
<dbReference type="Proteomes" id="UP000472261">
    <property type="component" value="Unplaced"/>
</dbReference>
<evidence type="ECO:0000313" key="2">
    <source>
        <dbReference type="Proteomes" id="UP000472261"/>
    </source>
</evidence>
<organism evidence="1 2">
    <name type="scientific">Phasianus colchicus</name>
    <name type="common">Common pheasant</name>
    <dbReference type="NCBI Taxonomy" id="9054"/>
    <lineage>
        <taxon>Eukaryota</taxon>
        <taxon>Metazoa</taxon>
        <taxon>Chordata</taxon>
        <taxon>Craniata</taxon>
        <taxon>Vertebrata</taxon>
        <taxon>Euteleostomi</taxon>
        <taxon>Archelosauria</taxon>
        <taxon>Archosauria</taxon>
        <taxon>Dinosauria</taxon>
        <taxon>Saurischia</taxon>
        <taxon>Theropoda</taxon>
        <taxon>Coelurosauria</taxon>
        <taxon>Aves</taxon>
        <taxon>Neognathae</taxon>
        <taxon>Galloanserae</taxon>
        <taxon>Galliformes</taxon>
        <taxon>Phasianidae</taxon>
        <taxon>Phasianinae</taxon>
        <taxon>Phasianus</taxon>
    </lineage>
</organism>